<dbReference type="AlphaFoldDB" id="A0A4R6R7D5"/>
<feature type="compositionally biased region" description="Polar residues" evidence="1">
    <location>
        <begin position="128"/>
        <end position="140"/>
    </location>
</feature>
<reference evidence="3 4" key="1">
    <citation type="submission" date="2019-03" db="EMBL/GenBank/DDBJ databases">
        <title>Genomic Encyclopedia of Type Strains, Phase IV (KMG-IV): sequencing the most valuable type-strain genomes for metagenomic binning, comparative biology and taxonomic classification.</title>
        <authorList>
            <person name="Goeker M."/>
        </authorList>
    </citation>
    <scope>NUCLEOTIDE SEQUENCE [LARGE SCALE GENOMIC DNA]</scope>
    <source>
        <strain evidence="3 4">DSM 11901</strain>
    </source>
</reference>
<proteinExistence type="predicted"/>
<organism evidence="3 4">
    <name type="scientific">Aquabacterium commune</name>
    <dbReference type="NCBI Taxonomy" id="70586"/>
    <lineage>
        <taxon>Bacteria</taxon>
        <taxon>Pseudomonadati</taxon>
        <taxon>Pseudomonadota</taxon>
        <taxon>Betaproteobacteria</taxon>
        <taxon>Burkholderiales</taxon>
        <taxon>Aquabacterium</taxon>
    </lineage>
</organism>
<feature type="transmembrane region" description="Helical" evidence="2">
    <location>
        <begin position="29"/>
        <end position="49"/>
    </location>
</feature>
<gene>
    <name evidence="3" type="ORF">EV672_107175</name>
</gene>
<feature type="region of interest" description="Disordered" evidence="1">
    <location>
        <begin position="241"/>
        <end position="266"/>
    </location>
</feature>
<evidence type="ECO:0000256" key="1">
    <source>
        <dbReference type="SAM" id="MobiDB-lite"/>
    </source>
</evidence>
<keyword evidence="2" id="KW-1133">Transmembrane helix</keyword>
<evidence type="ECO:0000313" key="3">
    <source>
        <dbReference type="EMBL" id="TDP81744.1"/>
    </source>
</evidence>
<comment type="caution">
    <text evidence="3">The sequence shown here is derived from an EMBL/GenBank/DDBJ whole genome shotgun (WGS) entry which is preliminary data.</text>
</comment>
<accession>A0A4R6R7D5</accession>
<evidence type="ECO:0000256" key="2">
    <source>
        <dbReference type="SAM" id="Phobius"/>
    </source>
</evidence>
<feature type="region of interest" description="Disordered" evidence="1">
    <location>
        <begin position="1"/>
        <end position="25"/>
    </location>
</feature>
<sequence>MHGTAPLLTPPGPLGPPGGSRRSRRSGRVGWCVLAALGLHAALGLGLFLRTQALVPGHSAAVSGGHAHTAMHVRWALSAPTRVSAVSAEQPMSDAAAPADTSEAITAEAITASEPAGPAVETPVSDAAASSQAPTSADSAATFTGYARRDMLDRPPQALGIVQIGYPAGVEPGRVRTGRLTLFIDEAGAVRKVMVATPQNAEDALPAPFVEAAREAFLQARFAPGERQGMPVKSRIDVEVSFDGRETEPVDTAQQPNAPAGTDRAV</sequence>
<evidence type="ECO:0000313" key="4">
    <source>
        <dbReference type="Proteomes" id="UP000294593"/>
    </source>
</evidence>
<keyword evidence="4" id="KW-1185">Reference proteome</keyword>
<protein>
    <recommendedName>
        <fullName evidence="5">TonB family protein</fullName>
    </recommendedName>
</protein>
<dbReference type="SUPFAM" id="SSF74653">
    <property type="entry name" value="TolA/TonB C-terminal domain"/>
    <property type="match status" value="1"/>
</dbReference>
<feature type="region of interest" description="Disordered" evidence="1">
    <location>
        <begin position="113"/>
        <end position="140"/>
    </location>
</feature>
<name>A0A4R6R7D5_9BURK</name>
<keyword evidence="2" id="KW-0472">Membrane</keyword>
<evidence type="ECO:0008006" key="5">
    <source>
        <dbReference type="Google" id="ProtNLM"/>
    </source>
</evidence>
<keyword evidence="2" id="KW-0812">Transmembrane</keyword>
<dbReference type="Gene3D" id="3.30.1150.10">
    <property type="match status" value="1"/>
</dbReference>
<dbReference type="Proteomes" id="UP000294593">
    <property type="component" value="Unassembled WGS sequence"/>
</dbReference>
<dbReference type="EMBL" id="SNXW01000007">
    <property type="protein sequence ID" value="TDP81744.1"/>
    <property type="molecule type" value="Genomic_DNA"/>
</dbReference>